<feature type="compositionally biased region" description="Low complexity" evidence="2">
    <location>
        <begin position="302"/>
        <end position="319"/>
    </location>
</feature>
<dbReference type="STRING" id="8022.A0A060YXD7"/>
<dbReference type="PaxDb" id="8022-A0A060YXD7"/>
<feature type="region of interest" description="Disordered" evidence="2">
    <location>
        <begin position="246"/>
        <end position="272"/>
    </location>
</feature>
<dbReference type="InterPro" id="IPR036465">
    <property type="entry name" value="vWFA_dom_sf"/>
</dbReference>
<proteinExistence type="predicted"/>
<organism evidence="5 6">
    <name type="scientific">Oncorhynchus mykiss</name>
    <name type="common">Rainbow trout</name>
    <name type="synonym">Salmo gairdneri</name>
    <dbReference type="NCBI Taxonomy" id="8022"/>
    <lineage>
        <taxon>Eukaryota</taxon>
        <taxon>Metazoa</taxon>
        <taxon>Chordata</taxon>
        <taxon>Craniata</taxon>
        <taxon>Vertebrata</taxon>
        <taxon>Euteleostomi</taxon>
        <taxon>Actinopterygii</taxon>
        <taxon>Neopterygii</taxon>
        <taxon>Teleostei</taxon>
        <taxon>Protacanthopterygii</taxon>
        <taxon>Salmoniformes</taxon>
        <taxon>Salmonidae</taxon>
        <taxon>Salmoninae</taxon>
        <taxon>Oncorhynchus</taxon>
    </lineage>
</organism>
<feature type="compositionally biased region" description="Low complexity" evidence="2">
    <location>
        <begin position="404"/>
        <end position="426"/>
    </location>
</feature>
<dbReference type="Proteomes" id="UP000193380">
    <property type="component" value="Unassembled WGS sequence"/>
</dbReference>
<keyword evidence="3" id="KW-1133">Transmembrane helix</keyword>
<protein>
    <recommendedName>
        <fullName evidence="4">VWFA domain-containing protein</fullName>
    </recommendedName>
</protein>
<keyword evidence="1" id="KW-0130">Cell adhesion</keyword>
<dbReference type="InterPro" id="IPR050525">
    <property type="entry name" value="ECM_Assembly_Org"/>
</dbReference>
<dbReference type="PANTHER" id="PTHR24020">
    <property type="entry name" value="COLLAGEN ALPHA"/>
    <property type="match status" value="1"/>
</dbReference>
<dbReference type="PANTHER" id="PTHR24020:SF84">
    <property type="entry name" value="VWFA DOMAIN-CONTAINING PROTEIN"/>
    <property type="match status" value="1"/>
</dbReference>
<feature type="region of interest" description="Disordered" evidence="2">
    <location>
        <begin position="285"/>
        <end position="377"/>
    </location>
</feature>
<keyword evidence="3" id="KW-0812">Transmembrane</keyword>
<sequence length="509" mass="54013">TGSVWTVYTSELHHRESGFFLTSWSWSPTSWLVLLVVKVLVTLTLACSFRVKVLVTLHLGLFFRVKVLVTLTLACSLGVKVLVTLTLACSFRAVVHYSDEPRIEFKLNDYKNRNSVLKALRGVHYGGGNTKTGKGMSYVLKELFQESLGMRHEVPHVLVLLTDGRAVDDVEQPSRIAQAYGVSVLAIGVANADMDELKKIAYPASYQNIFYARDFDDFSSIEREFISNICSEALLSEFRQHDELTKPQGPCSLQCKGQKGEKGDGSGNGGLRLQQNTAMFESIGLKSKGEKGERGLPGTDGVPGLPGRPGRTGPPGSAGQRVNLTKKETGPPGITGPKGQRGERGEPGYVIGGIGDGHYAPGRKGEPGSSVSFHNTDPKTTLPYKGIDMFHKGFGNWAPGVPGVSGPSGLPGQSGSPGSSGISGQAGLPGPIGIDGVPGFPGQKGYKVRVSLAKNHVLANHWFNFVLQGNIGLSGPEGLKGEAGVQGIQGIVGPRGKKGVKGIQGDKVS</sequence>
<dbReference type="Pfam" id="PF00092">
    <property type="entry name" value="VWA"/>
    <property type="match status" value="1"/>
</dbReference>
<dbReference type="InterPro" id="IPR008160">
    <property type="entry name" value="Collagen"/>
</dbReference>
<gene>
    <name evidence="5" type="ORF">GSONMT00016177001</name>
</gene>
<evidence type="ECO:0000313" key="6">
    <source>
        <dbReference type="Proteomes" id="UP000193380"/>
    </source>
</evidence>
<feature type="transmembrane region" description="Helical" evidence="3">
    <location>
        <begin position="31"/>
        <end position="55"/>
    </location>
</feature>
<dbReference type="EMBL" id="FR916951">
    <property type="protein sequence ID" value="CDQ94149.1"/>
    <property type="molecule type" value="Genomic_DNA"/>
</dbReference>
<evidence type="ECO:0000256" key="2">
    <source>
        <dbReference type="SAM" id="MobiDB-lite"/>
    </source>
</evidence>
<evidence type="ECO:0000256" key="1">
    <source>
        <dbReference type="ARBA" id="ARBA00022889"/>
    </source>
</evidence>
<dbReference type="SMART" id="SM00327">
    <property type="entry name" value="VWA"/>
    <property type="match status" value="1"/>
</dbReference>
<reference evidence="5" key="1">
    <citation type="journal article" date="2014" name="Nat. Commun.">
        <title>The rainbow trout genome provides novel insights into evolution after whole-genome duplication in vertebrates.</title>
        <authorList>
            <person name="Berthelot C."/>
            <person name="Brunet F."/>
            <person name="Chalopin D."/>
            <person name="Juanchich A."/>
            <person name="Bernard M."/>
            <person name="Noel B."/>
            <person name="Bento P."/>
            <person name="Da Silva C."/>
            <person name="Labadie K."/>
            <person name="Alberti A."/>
            <person name="Aury J.M."/>
            <person name="Louis A."/>
            <person name="Dehais P."/>
            <person name="Bardou P."/>
            <person name="Montfort J."/>
            <person name="Klopp C."/>
            <person name="Cabau C."/>
            <person name="Gaspin C."/>
            <person name="Thorgaard G.H."/>
            <person name="Boussaha M."/>
            <person name="Quillet E."/>
            <person name="Guyomard R."/>
            <person name="Galiana D."/>
            <person name="Bobe J."/>
            <person name="Volff J.N."/>
            <person name="Genet C."/>
            <person name="Wincker P."/>
            <person name="Jaillon O."/>
            <person name="Roest Crollius H."/>
            <person name="Guiguen Y."/>
        </authorList>
    </citation>
    <scope>NUCLEOTIDE SEQUENCE [LARGE SCALE GENOMIC DNA]</scope>
</reference>
<feature type="transmembrane region" description="Helical" evidence="3">
    <location>
        <begin position="67"/>
        <end position="88"/>
    </location>
</feature>
<dbReference type="AlphaFoldDB" id="A0A060YXD7"/>
<evidence type="ECO:0000259" key="4">
    <source>
        <dbReference type="PROSITE" id="PS50234"/>
    </source>
</evidence>
<feature type="region of interest" description="Disordered" evidence="2">
    <location>
        <begin position="404"/>
        <end position="428"/>
    </location>
</feature>
<dbReference type="Pfam" id="PF01391">
    <property type="entry name" value="Collagen"/>
    <property type="match status" value="1"/>
</dbReference>
<dbReference type="InterPro" id="IPR002035">
    <property type="entry name" value="VWF_A"/>
</dbReference>
<evidence type="ECO:0000313" key="5">
    <source>
        <dbReference type="EMBL" id="CDQ94149.1"/>
    </source>
</evidence>
<name>A0A060YXD7_ONCMY</name>
<feature type="domain" description="VWFA" evidence="4">
    <location>
        <begin position="93"/>
        <end position="229"/>
    </location>
</feature>
<dbReference type="SUPFAM" id="SSF53300">
    <property type="entry name" value="vWA-like"/>
    <property type="match status" value="1"/>
</dbReference>
<dbReference type="GO" id="GO:0007155">
    <property type="term" value="P:cell adhesion"/>
    <property type="evidence" value="ECO:0007669"/>
    <property type="project" value="UniProtKB-KW"/>
</dbReference>
<reference evidence="5" key="2">
    <citation type="submission" date="2014-03" db="EMBL/GenBank/DDBJ databases">
        <authorList>
            <person name="Genoscope - CEA"/>
        </authorList>
    </citation>
    <scope>NUCLEOTIDE SEQUENCE</scope>
</reference>
<accession>A0A060YXD7</accession>
<evidence type="ECO:0000256" key="3">
    <source>
        <dbReference type="SAM" id="Phobius"/>
    </source>
</evidence>
<dbReference type="Gene3D" id="3.40.50.410">
    <property type="entry name" value="von Willebrand factor, type A domain"/>
    <property type="match status" value="1"/>
</dbReference>
<keyword evidence="3" id="KW-0472">Membrane</keyword>
<feature type="non-terminal residue" evidence="5">
    <location>
        <position position="1"/>
    </location>
</feature>
<dbReference type="PROSITE" id="PS50234">
    <property type="entry name" value="VWFA"/>
    <property type="match status" value="1"/>
</dbReference>